<dbReference type="GO" id="GO:0005886">
    <property type="term" value="C:plasma membrane"/>
    <property type="evidence" value="ECO:0007669"/>
    <property type="project" value="UniProtKB-SubCell"/>
</dbReference>
<keyword evidence="2" id="KW-0813">Transport</keyword>
<dbReference type="GO" id="GO:0015225">
    <property type="term" value="F:biotin transmembrane transporter activity"/>
    <property type="evidence" value="ECO:0007669"/>
    <property type="project" value="UniProtKB-UniRule"/>
</dbReference>
<feature type="transmembrane region" description="Helical" evidence="3">
    <location>
        <begin position="72"/>
        <end position="91"/>
    </location>
</feature>
<dbReference type="InterPro" id="IPR003784">
    <property type="entry name" value="BioY"/>
</dbReference>
<comment type="subcellular location">
    <subcellularLocation>
        <location evidence="2">Cell membrane</location>
        <topology evidence="2">Multi-pass membrane protein</topology>
    </subcellularLocation>
</comment>
<evidence type="ECO:0000313" key="5">
    <source>
        <dbReference type="Proteomes" id="UP000233375"/>
    </source>
</evidence>
<keyword evidence="2 3" id="KW-0472">Membrane</keyword>
<keyword evidence="5" id="KW-1185">Reference proteome</keyword>
<dbReference type="PIRSF" id="PIRSF016661">
    <property type="entry name" value="BioY"/>
    <property type="match status" value="1"/>
</dbReference>
<feature type="transmembrane region" description="Helical" evidence="3">
    <location>
        <begin position="18"/>
        <end position="40"/>
    </location>
</feature>
<dbReference type="Proteomes" id="UP000233375">
    <property type="component" value="Unassembled WGS sequence"/>
</dbReference>
<name>A0A2N0Z1E3_9BACI</name>
<keyword evidence="3" id="KW-0812">Transmembrane</keyword>
<reference evidence="4 5" key="1">
    <citation type="journal article" date="2003" name="Int. J. Syst. Evol. Microbiol.">
        <title>Bacillus nealsonii sp. nov., isolated from a spacecraft-assembly facility, whose spores are gamma-radiation resistant.</title>
        <authorList>
            <person name="Venkateswaran K."/>
            <person name="Kempf M."/>
            <person name="Chen F."/>
            <person name="Satomi M."/>
            <person name="Nicholson W."/>
            <person name="Kern R."/>
        </authorList>
    </citation>
    <scope>NUCLEOTIDE SEQUENCE [LARGE SCALE GENOMIC DNA]</scope>
    <source>
        <strain evidence="4 5">FO-92</strain>
    </source>
</reference>
<feature type="transmembrane region" description="Helical" evidence="3">
    <location>
        <begin position="47"/>
        <end position="66"/>
    </location>
</feature>
<gene>
    <name evidence="4" type="ORF">CWS01_12630</name>
</gene>
<feature type="transmembrane region" description="Helical" evidence="3">
    <location>
        <begin position="145"/>
        <end position="164"/>
    </location>
</feature>
<dbReference type="Pfam" id="PF02632">
    <property type="entry name" value="BioY"/>
    <property type="match status" value="1"/>
</dbReference>
<evidence type="ECO:0000256" key="1">
    <source>
        <dbReference type="ARBA" id="ARBA00010692"/>
    </source>
</evidence>
<protein>
    <recommendedName>
        <fullName evidence="2">Biotin transporter</fullName>
    </recommendedName>
</protein>
<keyword evidence="2" id="KW-1003">Cell membrane</keyword>
<comment type="caution">
    <text evidence="4">The sequence shown here is derived from an EMBL/GenBank/DDBJ whole genome shotgun (WGS) entry which is preliminary data.</text>
</comment>
<dbReference type="EMBL" id="PISE01000026">
    <property type="protein sequence ID" value="PKG23328.1"/>
    <property type="molecule type" value="Genomic_DNA"/>
</dbReference>
<organism evidence="4 5">
    <name type="scientific">Niallia nealsonii</name>
    <dbReference type="NCBI Taxonomy" id="115979"/>
    <lineage>
        <taxon>Bacteria</taxon>
        <taxon>Bacillati</taxon>
        <taxon>Bacillota</taxon>
        <taxon>Bacilli</taxon>
        <taxon>Bacillales</taxon>
        <taxon>Bacillaceae</taxon>
        <taxon>Niallia</taxon>
    </lineage>
</organism>
<evidence type="ECO:0000256" key="2">
    <source>
        <dbReference type="PIRNR" id="PIRNR016661"/>
    </source>
</evidence>
<accession>A0A2N0Z1E3</accession>
<feature type="transmembrane region" description="Helical" evidence="3">
    <location>
        <begin position="103"/>
        <end position="125"/>
    </location>
</feature>
<sequence>MIALFVAFTAIGANIGNFFIIGGVPLTLQTFFAILAGLVLGKRLGSMAMIVYMFVGLLGLPIFSQFGGGFRVIFSPTFGFILSYIVVSYVVGFMREKKATLPMFIFSAIVGLILNYVIGTNWMYFAYKFWAAAPEGFTYGLAWSWMLVFLVKDVIVSIFAGIVGHRLNKTVMAKSSLKIN</sequence>
<dbReference type="AlphaFoldDB" id="A0A2N0Z1E3"/>
<evidence type="ECO:0000313" key="4">
    <source>
        <dbReference type="EMBL" id="PKG23328.1"/>
    </source>
</evidence>
<keyword evidence="3" id="KW-1133">Transmembrane helix</keyword>
<dbReference type="PANTHER" id="PTHR34295">
    <property type="entry name" value="BIOTIN TRANSPORTER BIOY"/>
    <property type="match status" value="1"/>
</dbReference>
<evidence type="ECO:0000256" key="3">
    <source>
        <dbReference type="SAM" id="Phobius"/>
    </source>
</evidence>
<dbReference type="OrthoDB" id="9803495at2"/>
<dbReference type="PANTHER" id="PTHR34295:SF1">
    <property type="entry name" value="BIOTIN TRANSPORTER BIOY"/>
    <property type="match status" value="1"/>
</dbReference>
<proteinExistence type="inferred from homology"/>
<comment type="similarity">
    <text evidence="1 2">Belongs to the BioY family.</text>
</comment>
<dbReference type="Gene3D" id="1.10.1760.20">
    <property type="match status" value="1"/>
</dbReference>